<sequence>MNFYQKNESKNDGKPSQVAPEWVPSLLPENRGEIGLKSGQIGSGCEPELGPAPATGYRICMLDMSLLSFKYNNVKGMKCFICLWVISLDTGIDVGKPQQCMMRKKRQLAQNKDALQDLGSDDLLSRFSDDILVSIISRLPLKDAVVTSQLSRRWRYLWCQTVRLDFEDKERSNKLMDFAERNKYINWVNYIIRQHKSSNIDEFKICFDLDKNGRGAIGKWIEFAISKNVKTLELDLRHKNGIISYGWRNYVFPNKIFDRKCGSSLKRQSSNFPARPYASVMEIKFLKTLILKCVDVNDEGLKKILNNCPVLEHLSIHGSCHMVKAKIHGKGLALKTLEIRSCVGLESIEICDSNLVSFTLKGSPITIRVDNLQKLEKISIGEGYSWKKINRLFSEISCCVPYLQVLELDLYRPPVPPFPELLKLKQLILKVGAWDNDSVHVLTSLVEACPNLRRFKIQLIWSIWVRPNGEVRQVAKQPHEHLEVVEIGGYYGRTSDFELAMYFIENGVALKKLVIDPSDLSMKRSRLVANEIMENGARYHAYQQLKPRTPVGVELGRDLEDMGEFRERNHQQHATGRDLEGGSNWVVGTRSEKIEIPLLIKEKINRVNNHGQLSKVKPQGQRTEGMTNKKHQLQQQITQIVGIERSEKSNQKERVIVDFSCGEYSKNNKANRPFIPSKYKEEILRERKKLYSPLEKRLKHFH</sequence>
<dbReference type="InterPro" id="IPR001810">
    <property type="entry name" value="F-box_dom"/>
</dbReference>
<dbReference type="SUPFAM" id="SSF52047">
    <property type="entry name" value="RNI-like"/>
    <property type="match status" value="1"/>
</dbReference>
<reference evidence="3 4" key="1">
    <citation type="journal article" date="2016" name="Sci. Rep.">
        <title>The genome sequence of the outbreeding globe artichoke constructed de novo incorporating a phase-aware low-pass sequencing strategy of F1 progeny.</title>
        <authorList>
            <person name="Scaglione D."/>
            <person name="Reyes-Chin-Wo S."/>
            <person name="Acquadro A."/>
            <person name="Froenicke L."/>
            <person name="Portis E."/>
            <person name="Beitel C."/>
            <person name="Tirone M."/>
            <person name="Mauro R."/>
            <person name="Lo Monaco A."/>
            <person name="Mauromicale G."/>
            <person name="Faccioli P."/>
            <person name="Cattivelli L."/>
            <person name="Rieseberg L."/>
            <person name="Michelmore R."/>
            <person name="Lanteri S."/>
        </authorList>
    </citation>
    <scope>NUCLEOTIDE SEQUENCE [LARGE SCALE GENOMIC DNA]</scope>
    <source>
        <strain evidence="3">2C</strain>
    </source>
</reference>
<dbReference type="Pfam" id="PF00646">
    <property type="entry name" value="F-box"/>
    <property type="match status" value="1"/>
</dbReference>
<dbReference type="InterPro" id="IPR055357">
    <property type="entry name" value="LRR_At1g61320_AtMIF1"/>
</dbReference>
<dbReference type="SUPFAM" id="SSF81383">
    <property type="entry name" value="F-box domain"/>
    <property type="match status" value="1"/>
</dbReference>
<dbReference type="Proteomes" id="UP000243975">
    <property type="component" value="Unassembled WGS sequence"/>
</dbReference>
<protein>
    <recommendedName>
        <fullName evidence="2">F-box domain-containing protein</fullName>
    </recommendedName>
</protein>
<dbReference type="EMBL" id="LEKV01001036">
    <property type="protein sequence ID" value="KVI09942.1"/>
    <property type="molecule type" value="Genomic_DNA"/>
</dbReference>
<dbReference type="InterPro" id="IPR036047">
    <property type="entry name" value="F-box-like_dom_sf"/>
</dbReference>
<proteinExistence type="predicted"/>
<dbReference type="Gene3D" id="3.80.10.10">
    <property type="entry name" value="Ribonuclease Inhibitor"/>
    <property type="match status" value="1"/>
</dbReference>
<dbReference type="STRING" id="59895.A0A103YIY3"/>
<keyword evidence="4" id="KW-1185">Reference proteome</keyword>
<dbReference type="Pfam" id="PF23622">
    <property type="entry name" value="LRR_At1g61320_AtMIF1"/>
    <property type="match status" value="1"/>
</dbReference>
<comment type="caution">
    <text evidence="3">The sequence shown here is derived from an EMBL/GenBank/DDBJ whole genome shotgun (WGS) entry which is preliminary data.</text>
</comment>
<evidence type="ECO:0000313" key="4">
    <source>
        <dbReference type="Proteomes" id="UP000243975"/>
    </source>
</evidence>
<dbReference type="CDD" id="cd22160">
    <property type="entry name" value="F-box_AtFBL13-like"/>
    <property type="match status" value="1"/>
</dbReference>
<dbReference type="SMART" id="SM00256">
    <property type="entry name" value="FBOX"/>
    <property type="match status" value="1"/>
</dbReference>
<feature type="domain" description="F-box" evidence="2">
    <location>
        <begin position="127"/>
        <end position="166"/>
    </location>
</feature>
<evidence type="ECO:0000259" key="2">
    <source>
        <dbReference type="SMART" id="SM00256"/>
    </source>
</evidence>
<name>A0A103YIY3_CYNCS</name>
<accession>A0A103YIY3</accession>
<feature type="region of interest" description="Disordered" evidence="1">
    <location>
        <begin position="1"/>
        <end position="20"/>
    </location>
</feature>
<evidence type="ECO:0000256" key="1">
    <source>
        <dbReference type="SAM" id="MobiDB-lite"/>
    </source>
</evidence>
<dbReference type="PANTHER" id="PTHR34145">
    <property type="entry name" value="OS02G0105600 PROTEIN"/>
    <property type="match status" value="1"/>
</dbReference>
<dbReference type="AlphaFoldDB" id="A0A103YIY3"/>
<dbReference type="InterPro" id="IPR053781">
    <property type="entry name" value="F-box_AtFBL13-like"/>
</dbReference>
<organism evidence="3 4">
    <name type="scientific">Cynara cardunculus var. scolymus</name>
    <name type="common">Globe artichoke</name>
    <name type="synonym">Cynara scolymus</name>
    <dbReference type="NCBI Taxonomy" id="59895"/>
    <lineage>
        <taxon>Eukaryota</taxon>
        <taxon>Viridiplantae</taxon>
        <taxon>Streptophyta</taxon>
        <taxon>Embryophyta</taxon>
        <taxon>Tracheophyta</taxon>
        <taxon>Spermatophyta</taxon>
        <taxon>Magnoliopsida</taxon>
        <taxon>eudicotyledons</taxon>
        <taxon>Gunneridae</taxon>
        <taxon>Pentapetalae</taxon>
        <taxon>asterids</taxon>
        <taxon>campanulids</taxon>
        <taxon>Asterales</taxon>
        <taxon>Asteraceae</taxon>
        <taxon>Carduoideae</taxon>
        <taxon>Cardueae</taxon>
        <taxon>Carduinae</taxon>
        <taxon>Cynara</taxon>
    </lineage>
</organism>
<dbReference type="OMA" id="CHLFNGK"/>
<dbReference type="InterPro" id="IPR053772">
    <property type="entry name" value="At1g61320/At1g61330-like"/>
</dbReference>
<dbReference type="Gramene" id="KVI09942">
    <property type="protein sequence ID" value="KVI09942"/>
    <property type="gene ID" value="Ccrd_011660"/>
</dbReference>
<dbReference type="PANTHER" id="PTHR34145:SF79">
    <property type="entry name" value="F-BOX DOMAIN, FBD DOMAIN, LEUCINE-RICH REPEAT DOMAIN SUPERFAMILY"/>
    <property type="match status" value="1"/>
</dbReference>
<dbReference type="InterPro" id="IPR032675">
    <property type="entry name" value="LRR_dom_sf"/>
</dbReference>
<gene>
    <name evidence="3" type="ORF">Ccrd_011660</name>
</gene>
<evidence type="ECO:0000313" key="3">
    <source>
        <dbReference type="EMBL" id="KVI09942.1"/>
    </source>
</evidence>